<dbReference type="Pfam" id="PF00175">
    <property type="entry name" value="NAD_binding_1"/>
    <property type="match status" value="1"/>
</dbReference>
<evidence type="ECO:0000313" key="15">
    <source>
        <dbReference type="Proteomes" id="UP000078561"/>
    </source>
</evidence>
<comment type="catalytic activity">
    <reaction evidence="10 12">
        <text>2 Fe(III)-[cytochrome b5] + NADH = 2 Fe(II)-[cytochrome b5] + NAD(+) + H(+)</text>
        <dbReference type="Rhea" id="RHEA:46680"/>
        <dbReference type="Rhea" id="RHEA-COMP:10438"/>
        <dbReference type="Rhea" id="RHEA-COMP:10439"/>
        <dbReference type="ChEBI" id="CHEBI:15378"/>
        <dbReference type="ChEBI" id="CHEBI:29033"/>
        <dbReference type="ChEBI" id="CHEBI:29034"/>
        <dbReference type="ChEBI" id="CHEBI:57540"/>
        <dbReference type="ChEBI" id="CHEBI:57945"/>
        <dbReference type="EC" id="1.6.2.2"/>
    </reaction>
</comment>
<evidence type="ECO:0000256" key="3">
    <source>
        <dbReference type="ARBA" id="ARBA00006105"/>
    </source>
</evidence>
<dbReference type="Gene3D" id="3.40.50.80">
    <property type="entry name" value="Nucleotide-binding domain of ferredoxin-NADP reductase (FNR) module"/>
    <property type="match status" value="1"/>
</dbReference>
<dbReference type="InterPro" id="IPR001834">
    <property type="entry name" value="CBR-like"/>
</dbReference>
<gene>
    <name evidence="14" type="primary">ABSGL_04827.1 scaffold 6035</name>
</gene>
<dbReference type="PRINTS" id="PR00371">
    <property type="entry name" value="FPNCR"/>
</dbReference>
<dbReference type="Proteomes" id="UP000078561">
    <property type="component" value="Unassembled WGS sequence"/>
</dbReference>
<name>A0A168MUD2_ABSGL</name>
<keyword evidence="5" id="KW-1000">Mitochondrion outer membrane</keyword>
<evidence type="ECO:0000256" key="9">
    <source>
        <dbReference type="ARBA" id="ARBA00023128"/>
    </source>
</evidence>
<evidence type="ECO:0000256" key="8">
    <source>
        <dbReference type="ARBA" id="ARBA00023027"/>
    </source>
</evidence>
<dbReference type="Gene3D" id="2.40.30.10">
    <property type="entry name" value="Translation factors"/>
    <property type="match status" value="1"/>
</dbReference>
<keyword evidence="15" id="KW-1185">Reference proteome</keyword>
<feature type="binding site" evidence="11">
    <location>
        <position position="161"/>
    </location>
    <ligand>
        <name>FAD</name>
        <dbReference type="ChEBI" id="CHEBI:57692"/>
    </ligand>
</feature>
<evidence type="ECO:0000259" key="13">
    <source>
        <dbReference type="PROSITE" id="PS51384"/>
    </source>
</evidence>
<keyword evidence="5" id="KW-0472">Membrane</keyword>
<evidence type="ECO:0000256" key="10">
    <source>
        <dbReference type="ARBA" id="ARBA00047682"/>
    </source>
</evidence>
<dbReference type="PANTHER" id="PTHR19370">
    <property type="entry name" value="NADH-CYTOCHROME B5 REDUCTASE"/>
    <property type="match status" value="1"/>
</dbReference>
<feature type="binding site" evidence="11">
    <location>
        <position position="146"/>
    </location>
    <ligand>
        <name>FAD</name>
        <dbReference type="ChEBI" id="CHEBI:57692"/>
    </ligand>
</feature>
<dbReference type="InterPro" id="IPR008333">
    <property type="entry name" value="Cbr1-like_FAD-bd_dom"/>
</dbReference>
<feature type="binding site" evidence="11">
    <location>
        <position position="171"/>
    </location>
    <ligand>
        <name>FAD</name>
        <dbReference type="ChEBI" id="CHEBI:57692"/>
    </ligand>
</feature>
<comment type="similarity">
    <text evidence="3 12">Belongs to the flavoprotein pyridine nucleotide cytochrome reductase family.</text>
</comment>
<accession>A0A168MUD2</accession>
<organism evidence="14">
    <name type="scientific">Absidia glauca</name>
    <name type="common">Pin mould</name>
    <dbReference type="NCBI Taxonomy" id="4829"/>
    <lineage>
        <taxon>Eukaryota</taxon>
        <taxon>Fungi</taxon>
        <taxon>Fungi incertae sedis</taxon>
        <taxon>Mucoromycota</taxon>
        <taxon>Mucoromycotina</taxon>
        <taxon>Mucoromycetes</taxon>
        <taxon>Mucorales</taxon>
        <taxon>Cunninghamellaceae</taxon>
        <taxon>Absidia</taxon>
    </lineage>
</organism>
<dbReference type="InterPro" id="IPR017938">
    <property type="entry name" value="Riboflavin_synthase-like_b-brl"/>
</dbReference>
<proteinExistence type="inferred from homology"/>
<dbReference type="AlphaFoldDB" id="A0A168MUD2"/>
<dbReference type="EC" id="1.6.2.2" evidence="12"/>
<evidence type="ECO:0000256" key="4">
    <source>
        <dbReference type="ARBA" id="ARBA00022630"/>
    </source>
</evidence>
<feature type="binding site" evidence="11">
    <location>
        <position position="145"/>
    </location>
    <ligand>
        <name>FAD</name>
        <dbReference type="ChEBI" id="CHEBI:57692"/>
    </ligand>
</feature>
<dbReference type="InterPro" id="IPR017927">
    <property type="entry name" value="FAD-bd_FR_type"/>
</dbReference>
<evidence type="ECO:0000256" key="5">
    <source>
        <dbReference type="ARBA" id="ARBA00022787"/>
    </source>
</evidence>
<keyword evidence="6 11" id="KW-0274">FAD</keyword>
<feature type="binding site" evidence="11">
    <location>
        <position position="144"/>
    </location>
    <ligand>
        <name>FAD</name>
        <dbReference type="ChEBI" id="CHEBI:57692"/>
    </ligand>
</feature>
<dbReference type="InterPro" id="IPR039261">
    <property type="entry name" value="FNR_nucleotide-bd"/>
</dbReference>
<evidence type="ECO:0000256" key="7">
    <source>
        <dbReference type="ARBA" id="ARBA00023002"/>
    </source>
</evidence>
<dbReference type="PROSITE" id="PS51384">
    <property type="entry name" value="FAD_FR"/>
    <property type="match status" value="1"/>
</dbReference>
<keyword evidence="7 12" id="KW-0560">Oxidoreductase</keyword>
<dbReference type="InParanoid" id="A0A168MUD2"/>
<dbReference type="EMBL" id="LT552594">
    <property type="protein sequence ID" value="SAL99226.1"/>
    <property type="molecule type" value="Genomic_DNA"/>
</dbReference>
<dbReference type="OrthoDB" id="432685at2759"/>
<feature type="binding site" evidence="11">
    <location>
        <position position="169"/>
    </location>
    <ligand>
        <name>FAD</name>
        <dbReference type="ChEBI" id="CHEBI:57692"/>
    </ligand>
</feature>
<keyword evidence="4 11" id="KW-0285">Flavoprotein</keyword>
<reference evidence="14" key="1">
    <citation type="submission" date="2016-04" db="EMBL/GenBank/DDBJ databases">
        <authorList>
            <person name="Evans L.H."/>
            <person name="Alamgir A."/>
            <person name="Owens N."/>
            <person name="Weber N.D."/>
            <person name="Virtaneva K."/>
            <person name="Barbian K."/>
            <person name="Babar A."/>
            <person name="Rosenke K."/>
        </authorList>
    </citation>
    <scope>NUCLEOTIDE SEQUENCE [LARGE SCALE GENOMIC DNA]</scope>
    <source>
        <strain evidence="14">CBS 101.48</strain>
    </source>
</reference>
<dbReference type="FunFam" id="3.40.50.80:FF:000009">
    <property type="entry name" value="NADH-cytochrome b5 reductase"/>
    <property type="match status" value="1"/>
</dbReference>
<protein>
    <recommendedName>
        <fullName evidence="12">NADH-cytochrome b5 reductase</fullName>
        <ecNumber evidence="12">1.6.2.2</ecNumber>
    </recommendedName>
</protein>
<evidence type="ECO:0000313" key="14">
    <source>
        <dbReference type="EMBL" id="SAL99226.1"/>
    </source>
</evidence>
<dbReference type="PRINTS" id="PR00406">
    <property type="entry name" value="CYTB5RDTASE"/>
</dbReference>
<dbReference type="STRING" id="4829.A0A168MUD2"/>
<evidence type="ECO:0000256" key="12">
    <source>
        <dbReference type="RuleBase" id="RU361226"/>
    </source>
</evidence>
<evidence type="ECO:0000256" key="6">
    <source>
        <dbReference type="ARBA" id="ARBA00022827"/>
    </source>
</evidence>
<dbReference type="PANTHER" id="PTHR19370:SF171">
    <property type="entry name" value="NADH-CYTOCHROME B5 REDUCTASE 2"/>
    <property type="match status" value="1"/>
</dbReference>
<feature type="binding site" evidence="11">
    <location>
        <position position="170"/>
    </location>
    <ligand>
        <name>FAD</name>
        <dbReference type="ChEBI" id="CHEBI:57692"/>
    </ligand>
</feature>
<comment type="cofactor">
    <cofactor evidence="1 11 12">
        <name>FAD</name>
        <dbReference type="ChEBI" id="CHEBI:57692"/>
    </cofactor>
</comment>
<comment type="subcellular location">
    <subcellularLocation>
        <location evidence="2">Mitochondrion outer membrane</location>
        <topology evidence="2">Single-pass membrane protein</topology>
    </subcellularLocation>
</comment>
<evidence type="ECO:0000256" key="2">
    <source>
        <dbReference type="ARBA" id="ARBA00004572"/>
    </source>
</evidence>
<sequence>MRFFTAPIAGSIRAAAQPCRFANQAPRLAMRNYSSEAPKRRGGKGVVFAALLGLGVAGGLYYNKSSSVPCPLEQKKCAAAKPAFDNTQFKAFKLVEIEKINHDTSLFRFQLDDPKAVSGLHTASCVITRYPITKKDGSPGYIIRPYTPTSKEETQGHVDFIIKDYPKGKMSKHIHNLKIGDELEIKGPIPKYNWSEQSKDNVGMIAGGTGITPMLQVIRHVFDPIHKNDKTKVTLIFGNRTEEDILLKEELDGYAKSFPDRFKVIYALDTPPTTWNGISGYVTKDDIKKHLPAPDTDSSVIFVCGPDPLLENYAGPKNPDKSQGEVGGVLKELGYDSTNVYKF</sequence>
<dbReference type="SUPFAM" id="SSF52343">
    <property type="entry name" value="Ferredoxin reductase-like, C-terminal NADP-linked domain"/>
    <property type="match status" value="1"/>
</dbReference>
<feature type="binding site" evidence="11">
    <location>
        <position position="163"/>
    </location>
    <ligand>
        <name>FAD</name>
        <dbReference type="ChEBI" id="CHEBI:57692"/>
    </ligand>
</feature>
<evidence type="ECO:0000256" key="1">
    <source>
        <dbReference type="ARBA" id="ARBA00001974"/>
    </source>
</evidence>
<dbReference type="InterPro" id="IPR001709">
    <property type="entry name" value="Flavoprot_Pyr_Nucl_cyt_Rdtase"/>
</dbReference>
<dbReference type="GO" id="GO:0090524">
    <property type="term" value="F:cytochrome-b5 reductase activity, acting on NADH"/>
    <property type="evidence" value="ECO:0007669"/>
    <property type="project" value="UniProtKB-EC"/>
</dbReference>
<keyword evidence="8 12" id="KW-0520">NAD</keyword>
<dbReference type="OMA" id="PLIHNMK"/>
<evidence type="ECO:0000256" key="11">
    <source>
        <dbReference type="PIRSR" id="PIRSR601834-1"/>
    </source>
</evidence>
<feature type="domain" description="FAD-binding FR-type" evidence="13">
    <location>
        <begin position="87"/>
        <end position="195"/>
    </location>
</feature>
<dbReference type="GO" id="GO:0005741">
    <property type="term" value="C:mitochondrial outer membrane"/>
    <property type="evidence" value="ECO:0007669"/>
    <property type="project" value="UniProtKB-SubCell"/>
</dbReference>
<feature type="binding site" evidence="11">
    <location>
        <position position="212"/>
    </location>
    <ligand>
        <name>FAD</name>
        <dbReference type="ChEBI" id="CHEBI:57692"/>
    </ligand>
</feature>
<dbReference type="CDD" id="cd06183">
    <property type="entry name" value="cyt_b5_reduct_like"/>
    <property type="match status" value="1"/>
</dbReference>
<dbReference type="Pfam" id="PF00970">
    <property type="entry name" value="FAD_binding_6"/>
    <property type="match status" value="1"/>
</dbReference>
<dbReference type="FunFam" id="2.40.30.10:FF:000032">
    <property type="entry name" value="NADH-cytochrome b5 reductase"/>
    <property type="match status" value="1"/>
</dbReference>
<keyword evidence="9" id="KW-0496">Mitochondrion</keyword>
<dbReference type="SUPFAM" id="SSF63380">
    <property type="entry name" value="Riboflavin synthase domain-like"/>
    <property type="match status" value="1"/>
</dbReference>
<dbReference type="InterPro" id="IPR001433">
    <property type="entry name" value="OxRdtase_FAD/NAD-bd"/>
</dbReference>